<name>A8SDE3_9FIRM</name>
<proteinExistence type="predicted"/>
<reference evidence="1 2" key="2">
    <citation type="submission" date="2007-09" db="EMBL/GenBank/DDBJ databases">
        <authorList>
            <person name="Fulton L."/>
            <person name="Clifton S."/>
            <person name="Fulton B."/>
            <person name="Xu J."/>
            <person name="Minx P."/>
            <person name="Pepin K.H."/>
            <person name="Johnson M."/>
            <person name="Thiruvilangam P."/>
            <person name="Bhonagiri V."/>
            <person name="Nash W.E."/>
            <person name="Mardis E.R."/>
            <person name="Wilson R.K."/>
        </authorList>
    </citation>
    <scope>NUCLEOTIDE SEQUENCE [LARGE SCALE GENOMIC DNA]</scope>
    <source>
        <strain evidence="1 2">M21/2</strain>
    </source>
</reference>
<protein>
    <submittedName>
        <fullName evidence="1">Uncharacterized protein</fullName>
    </submittedName>
</protein>
<accession>A8SDE3</accession>
<gene>
    <name evidence="1" type="ORF">FAEPRAM212_02196</name>
</gene>
<sequence length="49" mass="5409">MLLACLFKADAVDFMSFSAFAKGNGCFDVIRHNFSLLLNCKGVVCVNFM</sequence>
<evidence type="ECO:0000313" key="2">
    <source>
        <dbReference type="Proteomes" id="UP000005945"/>
    </source>
</evidence>
<dbReference type="AlphaFoldDB" id="A8SDE3"/>
<dbReference type="HOGENOM" id="CLU_3135895_0_0_9"/>
<reference evidence="1 2" key="1">
    <citation type="submission" date="2007-09" db="EMBL/GenBank/DDBJ databases">
        <title>Draft genome sequence of Faecalibacterium prausnitzii M21/2.</title>
        <authorList>
            <person name="Sudarsanam P."/>
            <person name="Ley R."/>
            <person name="Guruge J."/>
            <person name="Turnbaugh P.J."/>
            <person name="Mahowald M."/>
            <person name="Liep D."/>
            <person name="Gordon J."/>
        </authorList>
    </citation>
    <scope>NUCLEOTIDE SEQUENCE [LARGE SCALE GENOMIC DNA]</scope>
    <source>
        <strain evidence="1 2">M21/2</strain>
    </source>
</reference>
<dbReference type="Proteomes" id="UP000005945">
    <property type="component" value="Unassembled WGS sequence"/>
</dbReference>
<evidence type="ECO:0000313" key="1">
    <source>
        <dbReference type="EMBL" id="EDP20870.1"/>
    </source>
</evidence>
<organism evidence="1 2">
    <name type="scientific">Faecalibacterium prausnitzii M21/2</name>
    <dbReference type="NCBI Taxonomy" id="411485"/>
    <lineage>
        <taxon>Bacteria</taxon>
        <taxon>Bacillati</taxon>
        <taxon>Bacillota</taxon>
        <taxon>Clostridia</taxon>
        <taxon>Eubacteriales</taxon>
        <taxon>Oscillospiraceae</taxon>
        <taxon>Faecalibacterium</taxon>
    </lineage>
</organism>
<comment type="caution">
    <text evidence="1">The sequence shown here is derived from an EMBL/GenBank/DDBJ whole genome shotgun (WGS) entry which is preliminary data.</text>
</comment>
<dbReference type="EMBL" id="ABED02000028">
    <property type="protein sequence ID" value="EDP20870.1"/>
    <property type="molecule type" value="Genomic_DNA"/>
</dbReference>